<comment type="caution">
    <text evidence="7">The sequence shown here is derived from an EMBL/GenBank/DDBJ whole genome shotgun (WGS) entry which is preliminary data.</text>
</comment>
<dbReference type="PANTHER" id="PTHR34478">
    <property type="entry name" value="PROTEIN LEMA"/>
    <property type="match status" value="1"/>
</dbReference>
<evidence type="ECO:0000256" key="4">
    <source>
        <dbReference type="ARBA" id="ARBA00022989"/>
    </source>
</evidence>
<keyword evidence="6" id="KW-0732">Signal</keyword>
<comment type="similarity">
    <text evidence="2">Belongs to the LemA family.</text>
</comment>
<dbReference type="Proteomes" id="UP001597115">
    <property type="component" value="Unassembled WGS sequence"/>
</dbReference>
<dbReference type="PANTHER" id="PTHR34478:SF2">
    <property type="entry name" value="MEMBRANE PROTEIN"/>
    <property type="match status" value="1"/>
</dbReference>
<protein>
    <submittedName>
        <fullName evidence="7">LemA family protein</fullName>
    </submittedName>
</protein>
<dbReference type="SUPFAM" id="SSF140478">
    <property type="entry name" value="LemA-like"/>
    <property type="match status" value="1"/>
</dbReference>
<evidence type="ECO:0000256" key="2">
    <source>
        <dbReference type="ARBA" id="ARBA00008854"/>
    </source>
</evidence>
<keyword evidence="4" id="KW-1133">Transmembrane helix</keyword>
<evidence type="ECO:0000256" key="5">
    <source>
        <dbReference type="ARBA" id="ARBA00023136"/>
    </source>
</evidence>
<dbReference type="PROSITE" id="PS51257">
    <property type="entry name" value="PROKAR_LIPOPROTEIN"/>
    <property type="match status" value="1"/>
</dbReference>
<comment type="subcellular location">
    <subcellularLocation>
        <location evidence="1">Membrane</location>
        <topology evidence="1">Single-pass membrane protein</topology>
    </subcellularLocation>
</comment>
<feature type="chain" id="PRO_5046322572" evidence="6">
    <location>
        <begin position="23"/>
        <end position="198"/>
    </location>
</feature>
<sequence>MNSRLFAAFAAPAVMLSISACGINSVPASEEVAKAKWADVQAAYQRRANLIPNLVATAKGAAASEGKILTDVTEARANATRITVSGDQLSDPAAMARFNEAQAKLSATILPLQRLQEQYPQLQSQENFKTLMSQLEGTENRINITIRDYNEAVREYNTRIRTFPDAVGAKLVYGAKPLVPFQATTPNADQAPTVDFGK</sequence>
<reference evidence="8" key="1">
    <citation type="journal article" date="2019" name="Int. J. Syst. Evol. Microbiol.">
        <title>The Global Catalogue of Microorganisms (GCM) 10K type strain sequencing project: providing services to taxonomists for standard genome sequencing and annotation.</title>
        <authorList>
            <consortium name="The Broad Institute Genomics Platform"/>
            <consortium name="The Broad Institute Genome Sequencing Center for Infectious Disease"/>
            <person name="Wu L."/>
            <person name="Ma J."/>
        </authorList>
    </citation>
    <scope>NUCLEOTIDE SEQUENCE [LARGE SCALE GENOMIC DNA]</scope>
    <source>
        <strain evidence="8">CGMCC 1.16275</strain>
    </source>
</reference>
<evidence type="ECO:0000256" key="6">
    <source>
        <dbReference type="SAM" id="SignalP"/>
    </source>
</evidence>
<evidence type="ECO:0000256" key="1">
    <source>
        <dbReference type="ARBA" id="ARBA00004167"/>
    </source>
</evidence>
<proteinExistence type="inferred from homology"/>
<dbReference type="Gene3D" id="1.20.1440.20">
    <property type="entry name" value="LemA-like domain"/>
    <property type="match status" value="1"/>
</dbReference>
<dbReference type="RefSeq" id="WP_380887364.1">
    <property type="nucleotide sequence ID" value="NZ_JBHUDY010000001.1"/>
</dbReference>
<keyword evidence="3" id="KW-0812">Transmembrane</keyword>
<dbReference type="EMBL" id="JBHUDY010000001">
    <property type="protein sequence ID" value="MFD1611081.1"/>
    <property type="molecule type" value="Genomic_DNA"/>
</dbReference>
<name>A0ABW4HZM2_9SPHN</name>
<gene>
    <name evidence="7" type="ORF">ACFSCW_04615</name>
</gene>
<feature type="signal peptide" evidence="6">
    <location>
        <begin position="1"/>
        <end position="22"/>
    </location>
</feature>
<dbReference type="Pfam" id="PF04011">
    <property type="entry name" value="LemA"/>
    <property type="match status" value="1"/>
</dbReference>
<accession>A0ABW4HZM2</accession>
<evidence type="ECO:0000256" key="3">
    <source>
        <dbReference type="ARBA" id="ARBA00022692"/>
    </source>
</evidence>
<dbReference type="InterPro" id="IPR023353">
    <property type="entry name" value="LemA-like_dom_sf"/>
</dbReference>
<dbReference type="InterPro" id="IPR007156">
    <property type="entry name" value="MamQ_LemA"/>
</dbReference>
<evidence type="ECO:0000313" key="8">
    <source>
        <dbReference type="Proteomes" id="UP001597115"/>
    </source>
</evidence>
<keyword evidence="8" id="KW-1185">Reference proteome</keyword>
<keyword evidence="5" id="KW-0472">Membrane</keyword>
<evidence type="ECO:0000313" key="7">
    <source>
        <dbReference type="EMBL" id="MFD1611081.1"/>
    </source>
</evidence>
<organism evidence="7 8">
    <name type="scientific">Sphingomonas tabacisoli</name>
    <dbReference type="NCBI Taxonomy" id="2249466"/>
    <lineage>
        <taxon>Bacteria</taxon>
        <taxon>Pseudomonadati</taxon>
        <taxon>Pseudomonadota</taxon>
        <taxon>Alphaproteobacteria</taxon>
        <taxon>Sphingomonadales</taxon>
        <taxon>Sphingomonadaceae</taxon>
        <taxon>Sphingomonas</taxon>
    </lineage>
</organism>